<dbReference type="CDD" id="cd01745">
    <property type="entry name" value="GATase1_2"/>
    <property type="match status" value="1"/>
</dbReference>
<reference evidence="6 7" key="1">
    <citation type="journal article" date="2011" name="Int. J. Syst. Evol. Microbiol.">
        <title>Description of Undibacterium oligocarboniphilum sp. nov., isolated from purified water, and Undibacterium pigrum strain CCUG 49012 as the type strain of Undibacterium parvum sp. nov., and emended descriptions of the genus Undibacterium and the species Undibacterium pigrum.</title>
        <authorList>
            <person name="Eder W."/>
            <person name="Wanner G."/>
            <person name="Ludwig W."/>
            <person name="Busse H.J."/>
            <person name="Ziemke-Kageler F."/>
            <person name="Lang E."/>
        </authorList>
    </citation>
    <scope>NUCLEOTIDE SEQUENCE [LARGE SCALE GENOMIC DNA]</scope>
    <source>
        <strain evidence="6 7">DSM 23061</strain>
    </source>
</reference>
<evidence type="ECO:0000313" key="6">
    <source>
        <dbReference type="EMBL" id="AZP14048.1"/>
    </source>
</evidence>
<dbReference type="Proteomes" id="UP000275663">
    <property type="component" value="Chromosome"/>
</dbReference>
<accession>A0A3S9HPJ7</accession>
<comment type="similarity">
    <text evidence="1">Belongs to the peptidase C26 family.</text>
</comment>
<dbReference type="InterPro" id="IPR044668">
    <property type="entry name" value="PuuD-like"/>
</dbReference>
<dbReference type="Pfam" id="PF07722">
    <property type="entry name" value="Peptidase_C26"/>
    <property type="match status" value="1"/>
</dbReference>
<organism evidence="6 7">
    <name type="scientific">Undibacterium parvum</name>
    <dbReference type="NCBI Taxonomy" id="401471"/>
    <lineage>
        <taxon>Bacteria</taxon>
        <taxon>Pseudomonadati</taxon>
        <taxon>Pseudomonadota</taxon>
        <taxon>Betaproteobacteria</taxon>
        <taxon>Burkholderiales</taxon>
        <taxon>Oxalobacteraceae</taxon>
        <taxon>Undibacterium</taxon>
    </lineage>
</organism>
<keyword evidence="6" id="KW-0378">Hydrolase</keyword>
<evidence type="ECO:0000256" key="4">
    <source>
        <dbReference type="ARBA" id="ARBA00060634"/>
    </source>
</evidence>
<dbReference type="OrthoDB" id="9813383at2"/>
<keyword evidence="7" id="KW-1185">Reference proteome</keyword>
<dbReference type="PROSITE" id="PS51273">
    <property type="entry name" value="GATASE_TYPE_1"/>
    <property type="match status" value="1"/>
</dbReference>
<sequence>MSNKNSSKPNQLPRKPIVLMSMGAQMRNEHDYQVMTVKYMRPLVEHAGCVPVLAPTCFGADDLKLYLSMVDGIYLSGAGSNIDPVHYHQENLTPEKTQDQGRDDFDLPLIKAALEMGLPFLGICRGMQELNIARGGNLHQKLYTLPAMLDHREDSTAPVAQQYADVHQVKLVADTWFSELLQSTEIAVNSLHGQGLNILGHGVAALAHAEDGLVEAVHLPDLPQFTLGVQWHPEWQAAQNPHSIRIFEAFGDACRLRVAQSQKSGSSDEILPKESKIGLAA</sequence>
<comment type="catalytic activity">
    <reaction evidence="2">
        <text>4-(gamma-L-glutamylamino)butanoate + H2O = 4-aminobutanoate + L-glutamate</text>
        <dbReference type="Rhea" id="RHEA:19737"/>
        <dbReference type="ChEBI" id="CHEBI:15377"/>
        <dbReference type="ChEBI" id="CHEBI:29985"/>
        <dbReference type="ChEBI" id="CHEBI:58800"/>
        <dbReference type="ChEBI" id="CHEBI:59888"/>
        <dbReference type="EC" id="3.5.1.94"/>
    </reaction>
</comment>
<protein>
    <recommendedName>
        <fullName evidence="5">gamma-glutamyl-gamma-aminobutyrate hydrolase</fullName>
        <ecNumber evidence="5">3.5.1.94</ecNumber>
    </recommendedName>
</protein>
<dbReference type="InterPro" id="IPR011697">
    <property type="entry name" value="Peptidase_C26"/>
</dbReference>
<dbReference type="GO" id="GO:0006598">
    <property type="term" value="P:polyamine catabolic process"/>
    <property type="evidence" value="ECO:0007669"/>
    <property type="project" value="TreeGrafter"/>
</dbReference>
<evidence type="ECO:0000256" key="2">
    <source>
        <dbReference type="ARBA" id="ARBA00052718"/>
    </source>
</evidence>
<evidence type="ECO:0000256" key="5">
    <source>
        <dbReference type="ARBA" id="ARBA00066788"/>
    </source>
</evidence>
<dbReference type="GO" id="GO:0033969">
    <property type="term" value="F:gamma-glutamyl-gamma-aminobutyrate hydrolase activity"/>
    <property type="evidence" value="ECO:0007669"/>
    <property type="project" value="UniProtKB-EC"/>
</dbReference>
<dbReference type="SUPFAM" id="SSF52317">
    <property type="entry name" value="Class I glutamine amidotransferase-like"/>
    <property type="match status" value="1"/>
</dbReference>
<evidence type="ECO:0000256" key="1">
    <source>
        <dbReference type="ARBA" id="ARBA00011083"/>
    </source>
</evidence>
<dbReference type="RefSeq" id="WP_126129409.1">
    <property type="nucleotide sequence ID" value="NZ_CP034464.1"/>
</dbReference>
<dbReference type="PANTHER" id="PTHR43235">
    <property type="entry name" value="GLUTAMINE AMIDOTRANSFERASE PB2B2.05-RELATED"/>
    <property type="match status" value="1"/>
</dbReference>
<dbReference type="Gene3D" id="3.40.50.880">
    <property type="match status" value="1"/>
</dbReference>
<dbReference type="KEGG" id="upv:EJN92_19830"/>
<dbReference type="EMBL" id="CP034464">
    <property type="protein sequence ID" value="AZP14048.1"/>
    <property type="molecule type" value="Genomic_DNA"/>
</dbReference>
<dbReference type="AlphaFoldDB" id="A0A3S9HPJ7"/>
<dbReference type="InterPro" id="IPR029062">
    <property type="entry name" value="Class_I_gatase-like"/>
</dbReference>
<evidence type="ECO:0000313" key="7">
    <source>
        <dbReference type="Proteomes" id="UP000275663"/>
    </source>
</evidence>
<dbReference type="EC" id="3.5.1.94" evidence="5"/>
<dbReference type="PANTHER" id="PTHR43235:SF1">
    <property type="entry name" value="GLUTAMINE AMIDOTRANSFERASE PB2B2.05-RELATED"/>
    <property type="match status" value="1"/>
</dbReference>
<proteinExistence type="inferred from homology"/>
<comment type="pathway">
    <text evidence="4">Amine and polyamine degradation; putrescine degradation; 4-aminobutanoate from putrescine: step 4/4.</text>
</comment>
<name>A0A3S9HPJ7_9BURK</name>
<comment type="function">
    <text evidence="3">Involved in the breakdown of putrescine via hydrolysis of the gamma-glutamyl linkage of gamma-glutamyl-gamma-aminobutyrate.</text>
</comment>
<gene>
    <name evidence="6" type="ORF">EJN92_19830</name>
</gene>
<dbReference type="FunFam" id="3.40.50.880:FF:000030">
    <property type="entry name" value="Gamma-glutamyl-gamma-aminobutyrate hydrolase PuuD"/>
    <property type="match status" value="1"/>
</dbReference>
<evidence type="ECO:0000256" key="3">
    <source>
        <dbReference type="ARBA" id="ARBA00055068"/>
    </source>
</evidence>
<dbReference type="GO" id="GO:0005829">
    <property type="term" value="C:cytosol"/>
    <property type="evidence" value="ECO:0007669"/>
    <property type="project" value="TreeGrafter"/>
</dbReference>